<dbReference type="CDD" id="cd01949">
    <property type="entry name" value="GGDEF"/>
    <property type="match status" value="1"/>
</dbReference>
<dbReference type="InterPro" id="IPR035965">
    <property type="entry name" value="PAS-like_dom_sf"/>
</dbReference>
<feature type="domain" description="PAS" evidence="1">
    <location>
        <begin position="9"/>
        <end position="60"/>
    </location>
</feature>
<dbReference type="InterPro" id="IPR000160">
    <property type="entry name" value="GGDEF_dom"/>
</dbReference>
<accession>A0A5Q2MJ90</accession>
<dbReference type="GO" id="GO:0006355">
    <property type="term" value="P:regulation of DNA-templated transcription"/>
    <property type="evidence" value="ECO:0007669"/>
    <property type="project" value="InterPro"/>
</dbReference>
<dbReference type="KEGG" id="aef:GEV26_10685"/>
<dbReference type="PROSITE" id="PS50883">
    <property type="entry name" value="EAL"/>
    <property type="match status" value="1"/>
</dbReference>
<protein>
    <submittedName>
        <fullName evidence="5">EAL domain-containing protein</fullName>
    </submittedName>
</protein>
<dbReference type="PROSITE" id="PS50112">
    <property type="entry name" value="PAS"/>
    <property type="match status" value="2"/>
</dbReference>
<dbReference type="NCBIfam" id="TIGR00229">
    <property type="entry name" value="sensory_box"/>
    <property type="match status" value="2"/>
</dbReference>
<sequence>MVVERADDETTMLRQIIEATPNAMLMVDPRGRITLVNSQTESLFGYSREEMLAMSIEDLIPERLRARHRSTREGFFAAPARRGMGAGRELFGRRRDGSEVPVEIGLNPIHIRDEQHVLASVIDITERLLVQAVESAKNADHLRRSILDSLPFSIIASDPDGTIVTANPAAERLLGFSRGELVGTPIRSLRQGASSDMPLLATRPDAVDEREVDYLRKDGSTIPVNEAISLIASEDAEVTGFLSVAYDITQRRQAEAFIRHVAHYDFLTDLPNRTKLFERLDHDLRLAVRHGRGVAVAMVDIDHFKRVNDSLGHHVGDEMLVKVAERLRGHMGPDDMVARLGGDEFVLVLTGIHSEDQVEGRISRVLADVLEPMVCSGHELTVTASIGVAMFPLAGSDPTTLLKHADAAMYQAKTSARNSHRYFDFSMLDATNDKLAIAAGLRHALDRDEISVAYQTQISLVTDEVIGVEALARWHTSDGREITPDLFIPAAEDNGLIIALGERVLRQACVDTVTMSREMGRPLKLAVNVSPRQFNDRSWLDVMHQALRDSELPADRLELEITEGIFMENPAAVVEVMNTVRSLGVGIVIDDFGTGFSSLAYLTRFPIDKIKIDRSFIADVVVDAADAAIVNSIIVMAHTLGMTVVGEGVETDAQESYLRERGCDEAQGFRYSHALPPLDVVAAARG</sequence>
<evidence type="ECO:0000313" key="6">
    <source>
        <dbReference type="Proteomes" id="UP000392064"/>
    </source>
</evidence>
<evidence type="ECO:0000259" key="2">
    <source>
        <dbReference type="PROSITE" id="PS50113"/>
    </source>
</evidence>
<dbReference type="AlphaFoldDB" id="A0A5Q2MJ90"/>
<dbReference type="InterPro" id="IPR052155">
    <property type="entry name" value="Biofilm_reg_signaling"/>
</dbReference>
<dbReference type="SUPFAM" id="SSF141868">
    <property type="entry name" value="EAL domain-like"/>
    <property type="match status" value="1"/>
</dbReference>
<proteinExistence type="predicted"/>
<dbReference type="Pfam" id="PF00990">
    <property type="entry name" value="GGDEF"/>
    <property type="match status" value="1"/>
</dbReference>
<dbReference type="PANTHER" id="PTHR44757">
    <property type="entry name" value="DIGUANYLATE CYCLASE DGCP"/>
    <property type="match status" value="1"/>
</dbReference>
<dbReference type="FunFam" id="3.30.70.270:FF:000001">
    <property type="entry name" value="Diguanylate cyclase domain protein"/>
    <property type="match status" value="1"/>
</dbReference>
<dbReference type="InterPro" id="IPR000014">
    <property type="entry name" value="PAS"/>
</dbReference>
<feature type="domain" description="EAL" evidence="3">
    <location>
        <begin position="434"/>
        <end position="686"/>
    </location>
</feature>
<dbReference type="NCBIfam" id="TIGR00254">
    <property type="entry name" value="GGDEF"/>
    <property type="match status" value="1"/>
</dbReference>
<dbReference type="SUPFAM" id="SSF55073">
    <property type="entry name" value="Nucleotide cyclase"/>
    <property type="match status" value="1"/>
</dbReference>
<dbReference type="InterPro" id="IPR001610">
    <property type="entry name" value="PAC"/>
</dbReference>
<dbReference type="Pfam" id="PF00563">
    <property type="entry name" value="EAL"/>
    <property type="match status" value="1"/>
</dbReference>
<dbReference type="Gene3D" id="3.30.450.20">
    <property type="entry name" value="PAS domain"/>
    <property type="match status" value="2"/>
</dbReference>
<dbReference type="Gene3D" id="3.20.20.450">
    <property type="entry name" value="EAL domain"/>
    <property type="match status" value="1"/>
</dbReference>
<evidence type="ECO:0000259" key="1">
    <source>
        <dbReference type="PROSITE" id="PS50112"/>
    </source>
</evidence>
<dbReference type="PANTHER" id="PTHR44757:SF2">
    <property type="entry name" value="BIOFILM ARCHITECTURE MAINTENANCE PROTEIN MBAA"/>
    <property type="match status" value="1"/>
</dbReference>
<keyword evidence="6" id="KW-1185">Reference proteome</keyword>
<feature type="domain" description="PAC" evidence="2">
    <location>
        <begin position="208"/>
        <end position="260"/>
    </location>
</feature>
<dbReference type="CDD" id="cd00130">
    <property type="entry name" value="PAS"/>
    <property type="match status" value="2"/>
</dbReference>
<dbReference type="CDD" id="cd01948">
    <property type="entry name" value="EAL"/>
    <property type="match status" value="1"/>
</dbReference>
<dbReference type="InterPro" id="IPR043128">
    <property type="entry name" value="Rev_trsase/Diguanyl_cyclase"/>
</dbReference>
<evidence type="ECO:0000259" key="3">
    <source>
        <dbReference type="PROSITE" id="PS50883"/>
    </source>
</evidence>
<dbReference type="SMART" id="SM00052">
    <property type="entry name" value="EAL"/>
    <property type="match status" value="1"/>
</dbReference>
<evidence type="ECO:0000313" key="5">
    <source>
        <dbReference type="EMBL" id="QGG41791.1"/>
    </source>
</evidence>
<gene>
    <name evidence="5" type="ORF">GEV26_10685</name>
</gene>
<organism evidence="5 6">
    <name type="scientific">Aeromicrobium yanjiei</name>
    <dbReference type="NCBI Taxonomy" id="2662028"/>
    <lineage>
        <taxon>Bacteria</taxon>
        <taxon>Bacillati</taxon>
        <taxon>Actinomycetota</taxon>
        <taxon>Actinomycetes</taxon>
        <taxon>Propionibacteriales</taxon>
        <taxon>Nocardioidaceae</taxon>
        <taxon>Aeromicrobium</taxon>
    </lineage>
</organism>
<feature type="domain" description="PAS" evidence="1">
    <location>
        <begin position="139"/>
        <end position="183"/>
    </location>
</feature>
<reference evidence="5 6" key="1">
    <citation type="submission" date="2019-11" db="EMBL/GenBank/DDBJ databases">
        <authorList>
            <person name="Li J."/>
        </authorList>
    </citation>
    <scope>NUCLEOTIDE SEQUENCE [LARGE SCALE GENOMIC DNA]</scope>
    <source>
        <strain evidence="5 6">MF47</strain>
    </source>
</reference>
<dbReference type="Pfam" id="PF13426">
    <property type="entry name" value="PAS_9"/>
    <property type="match status" value="1"/>
</dbReference>
<dbReference type="SMART" id="SM00086">
    <property type="entry name" value="PAC"/>
    <property type="match status" value="2"/>
</dbReference>
<dbReference type="InterPro" id="IPR013767">
    <property type="entry name" value="PAS_fold"/>
</dbReference>
<dbReference type="Gene3D" id="3.30.70.270">
    <property type="match status" value="1"/>
</dbReference>
<dbReference type="SMART" id="SM00091">
    <property type="entry name" value="PAS"/>
    <property type="match status" value="2"/>
</dbReference>
<dbReference type="InterPro" id="IPR000700">
    <property type="entry name" value="PAS-assoc_C"/>
</dbReference>
<evidence type="ECO:0000259" key="4">
    <source>
        <dbReference type="PROSITE" id="PS50887"/>
    </source>
</evidence>
<feature type="domain" description="GGDEF" evidence="4">
    <location>
        <begin position="292"/>
        <end position="425"/>
    </location>
</feature>
<name>A0A5Q2MJ90_9ACTN</name>
<dbReference type="SMART" id="SM00267">
    <property type="entry name" value="GGDEF"/>
    <property type="match status" value="1"/>
</dbReference>
<dbReference type="Pfam" id="PF00989">
    <property type="entry name" value="PAS"/>
    <property type="match status" value="1"/>
</dbReference>
<dbReference type="Proteomes" id="UP000392064">
    <property type="component" value="Chromosome"/>
</dbReference>
<dbReference type="EMBL" id="CP045737">
    <property type="protein sequence ID" value="QGG41791.1"/>
    <property type="molecule type" value="Genomic_DNA"/>
</dbReference>
<dbReference type="InterPro" id="IPR035919">
    <property type="entry name" value="EAL_sf"/>
</dbReference>
<dbReference type="InterPro" id="IPR001633">
    <property type="entry name" value="EAL_dom"/>
</dbReference>
<dbReference type="PROSITE" id="PS50113">
    <property type="entry name" value="PAC"/>
    <property type="match status" value="1"/>
</dbReference>
<dbReference type="PROSITE" id="PS50887">
    <property type="entry name" value="GGDEF"/>
    <property type="match status" value="1"/>
</dbReference>
<dbReference type="SUPFAM" id="SSF55785">
    <property type="entry name" value="PYP-like sensor domain (PAS domain)"/>
    <property type="match status" value="2"/>
</dbReference>
<dbReference type="RefSeq" id="WP_153653057.1">
    <property type="nucleotide sequence ID" value="NZ_CP045737.1"/>
</dbReference>
<dbReference type="InterPro" id="IPR029787">
    <property type="entry name" value="Nucleotide_cyclase"/>
</dbReference>